<proteinExistence type="predicted"/>
<dbReference type="EMBL" id="JARJCN010000127">
    <property type="protein sequence ID" value="KAJ7071702.1"/>
    <property type="molecule type" value="Genomic_DNA"/>
</dbReference>
<organism evidence="3 4">
    <name type="scientific">Mycena belliarum</name>
    <dbReference type="NCBI Taxonomy" id="1033014"/>
    <lineage>
        <taxon>Eukaryota</taxon>
        <taxon>Fungi</taxon>
        <taxon>Dikarya</taxon>
        <taxon>Basidiomycota</taxon>
        <taxon>Agaricomycotina</taxon>
        <taxon>Agaricomycetes</taxon>
        <taxon>Agaricomycetidae</taxon>
        <taxon>Agaricales</taxon>
        <taxon>Marasmiineae</taxon>
        <taxon>Mycenaceae</taxon>
        <taxon>Mycena</taxon>
    </lineage>
</organism>
<protein>
    <recommendedName>
        <fullName evidence="2">CxC2-like cysteine cluster KDZ transposase-associated domain-containing protein</fullName>
    </recommendedName>
</protein>
<dbReference type="InterPro" id="IPR041457">
    <property type="entry name" value="CxC2_KDZ-assoc"/>
</dbReference>
<evidence type="ECO:0000313" key="3">
    <source>
        <dbReference type="EMBL" id="KAJ7071702.1"/>
    </source>
</evidence>
<dbReference type="Pfam" id="PF18803">
    <property type="entry name" value="CxC2"/>
    <property type="match status" value="1"/>
</dbReference>
<feature type="region of interest" description="Disordered" evidence="1">
    <location>
        <begin position="788"/>
        <end position="817"/>
    </location>
</feature>
<dbReference type="Pfam" id="PF18758">
    <property type="entry name" value="KDZ"/>
    <property type="match status" value="1"/>
</dbReference>
<feature type="region of interest" description="Disordered" evidence="1">
    <location>
        <begin position="956"/>
        <end position="983"/>
    </location>
</feature>
<evidence type="ECO:0000259" key="2">
    <source>
        <dbReference type="Pfam" id="PF18803"/>
    </source>
</evidence>
<sequence>MELLRWYGTRDVDFDVCPGCAVAEQRAPTGAPRFRCSDCYGGVLYCKSCIVKRHRENPLHRLWEWQDVSFVRVHAAILGLRVQLGHAPHEPCAAPEPARSGIHEVCVDYCAGPPEVQLLRAGWYPATHERPQTCATFAVLEKFQEDTLQGRISMYDFYAVLERLTDDTGIKPPDRYHEWLRMCREWAHLHLLMRGGRATAYSPSGAEGTKQGELAVECPACPRPGVNLPEGWEKAPPELRFLYTLFLALDACFRLKRRLISSELRDPDLGPGWAYMLDTGPYREYLRTVTDQKEMNSCTGLAALDYANTKFSRGYSTTGVGMGVCARHEFVQPNGVGDLQKGERFANMDYIFASILKHKNWQLFKMISYDIVCSWSKYLVDRLKKLPPNVRMYILLALFRFAVPKMHIHSHTQLCQLLFSLNLIIGSAQLDGEGVERVWAVLGALAACTRDRGPGSRHDILDTHIAHHNWIKLLGIVPALRKRKDRAVVELKEQQDTLDVFSAEQSSRVPQWRQSVLDYEADDTRPSPYRVAVTGLTEAQVRLQFAEEEADEAARGVPSIHDVSPSSFITAALDLEEEQRQVRVQAELKKAGTTLMQINLRALRTKLNRGIGRFRKLQQAYMPVALQALGNKNLPAETLAEDVPLLLPSALSSAERACCYAGLEQIEGLMRDAQCRVALVGLRSKLHIKSKLITYKKLHTRHQGSNTRARTIVTRNETKIRLQSEKYQAAWEAMRALNGGNPRKVGWRVLKRADIRCMQDKEDLAKKARRERATASWRERRVRELREEGMLPAEEDEDETMDWEDAGNDDDDVGDGPENKRQISWIWAVAGTTGSDADLDDALRAEWAKAFARTRRWGEEDQLVVEEYRRVNESFEFEACKWDARAALVPVGVLPRGDAEGAVAYARGQAALYRDLVVRGRVQWTEEKPPRGKKKARHMRAPPAIAAAARGLDAAYEEAGAPADSTEQEGRERRGADYGGGRF</sequence>
<gene>
    <name evidence="3" type="ORF">B0H15DRAFT_925776</name>
</gene>
<dbReference type="InterPro" id="IPR040521">
    <property type="entry name" value="KDZ"/>
</dbReference>
<accession>A0AAD6TNZ6</accession>
<feature type="domain" description="CxC2-like cysteine cluster KDZ transposase-associated" evidence="2">
    <location>
        <begin position="78"/>
        <end position="169"/>
    </location>
</feature>
<dbReference type="Proteomes" id="UP001222325">
    <property type="component" value="Unassembled WGS sequence"/>
</dbReference>
<keyword evidence="4" id="KW-1185">Reference proteome</keyword>
<feature type="compositionally biased region" description="Acidic residues" evidence="1">
    <location>
        <begin position="793"/>
        <end position="815"/>
    </location>
</feature>
<comment type="caution">
    <text evidence="3">The sequence shown here is derived from an EMBL/GenBank/DDBJ whole genome shotgun (WGS) entry which is preliminary data.</text>
</comment>
<dbReference type="PANTHER" id="PTHR33104">
    <property type="entry name" value="SI:DKEY-29D5.2"/>
    <property type="match status" value="1"/>
</dbReference>
<dbReference type="PANTHER" id="PTHR33104:SF2">
    <property type="entry name" value="CXC3 LIKE CYSTEINE CLUSTER DOMAIN-CONTAINING PROTEIN"/>
    <property type="match status" value="1"/>
</dbReference>
<evidence type="ECO:0000256" key="1">
    <source>
        <dbReference type="SAM" id="MobiDB-lite"/>
    </source>
</evidence>
<dbReference type="AlphaFoldDB" id="A0AAD6TNZ6"/>
<evidence type="ECO:0000313" key="4">
    <source>
        <dbReference type="Proteomes" id="UP001222325"/>
    </source>
</evidence>
<reference evidence="3" key="1">
    <citation type="submission" date="2023-03" db="EMBL/GenBank/DDBJ databases">
        <title>Massive genome expansion in bonnet fungi (Mycena s.s.) driven by repeated elements and novel gene families across ecological guilds.</title>
        <authorList>
            <consortium name="Lawrence Berkeley National Laboratory"/>
            <person name="Harder C.B."/>
            <person name="Miyauchi S."/>
            <person name="Viragh M."/>
            <person name="Kuo A."/>
            <person name="Thoen E."/>
            <person name="Andreopoulos B."/>
            <person name="Lu D."/>
            <person name="Skrede I."/>
            <person name="Drula E."/>
            <person name="Henrissat B."/>
            <person name="Morin E."/>
            <person name="Kohler A."/>
            <person name="Barry K."/>
            <person name="LaButti K."/>
            <person name="Morin E."/>
            <person name="Salamov A."/>
            <person name="Lipzen A."/>
            <person name="Mereny Z."/>
            <person name="Hegedus B."/>
            <person name="Baldrian P."/>
            <person name="Stursova M."/>
            <person name="Weitz H."/>
            <person name="Taylor A."/>
            <person name="Grigoriev I.V."/>
            <person name="Nagy L.G."/>
            <person name="Martin F."/>
            <person name="Kauserud H."/>
        </authorList>
    </citation>
    <scope>NUCLEOTIDE SEQUENCE</scope>
    <source>
        <strain evidence="3">CBHHK173m</strain>
    </source>
</reference>
<name>A0AAD6TNZ6_9AGAR</name>